<dbReference type="PROSITE" id="PS50213">
    <property type="entry name" value="FAS1"/>
    <property type="match status" value="2"/>
</dbReference>
<comment type="similarity">
    <text evidence="2">Belongs to the fasciclin-like AGP family.</text>
</comment>
<feature type="domain" description="FAS1" evidence="15">
    <location>
        <begin position="23"/>
        <end position="170"/>
    </location>
</feature>
<evidence type="ECO:0000256" key="1">
    <source>
        <dbReference type="ARBA" id="ARBA00004609"/>
    </source>
</evidence>
<comment type="function">
    <text evidence="11">May be a cell surface adhesion protein.</text>
</comment>
<evidence type="ECO:0000256" key="5">
    <source>
        <dbReference type="ARBA" id="ARBA00022729"/>
    </source>
</evidence>
<keyword evidence="13" id="KW-0812">Transmembrane</keyword>
<keyword evidence="5 14" id="KW-0732">Signal</keyword>
<feature type="domain" description="FAS1" evidence="15">
    <location>
        <begin position="183"/>
        <end position="322"/>
    </location>
</feature>
<feature type="region of interest" description="Disordered" evidence="12">
    <location>
        <begin position="329"/>
        <end position="379"/>
    </location>
</feature>
<dbReference type="GO" id="GO:0098552">
    <property type="term" value="C:side of membrane"/>
    <property type="evidence" value="ECO:0007669"/>
    <property type="project" value="UniProtKB-KW"/>
</dbReference>
<dbReference type="AlphaFoldDB" id="A0A9R0JV53"/>
<evidence type="ECO:0000256" key="8">
    <source>
        <dbReference type="ARBA" id="ARBA00023136"/>
    </source>
</evidence>
<dbReference type="Pfam" id="PF02469">
    <property type="entry name" value="Fasciclin"/>
    <property type="match status" value="2"/>
</dbReference>
<name>A0A9R0JV53_SPIOL</name>
<evidence type="ECO:0000256" key="11">
    <source>
        <dbReference type="ARBA" id="ARBA00024686"/>
    </source>
</evidence>
<comment type="subcellular location">
    <subcellularLocation>
        <location evidence="1">Cell membrane</location>
        <topology evidence="1">Lipid-anchor</topology>
        <topology evidence="1">GPI-anchor</topology>
    </subcellularLocation>
</comment>
<organism evidence="16 17">
    <name type="scientific">Spinacia oleracea</name>
    <name type="common">Spinach</name>
    <dbReference type="NCBI Taxonomy" id="3562"/>
    <lineage>
        <taxon>Eukaryota</taxon>
        <taxon>Viridiplantae</taxon>
        <taxon>Streptophyta</taxon>
        <taxon>Embryophyta</taxon>
        <taxon>Tracheophyta</taxon>
        <taxon>Spermatophyta</taxon>
        <taxon>Magnoliopsida</taxon>
        <taxon>eudicotyledons</taxon>
        <taxon>Gunneridae</taxon>
        <taxon>Pentapetalae</taxon>
        <taxon>Caryophyllales</taxon>
        <taxon>Chenopodiaceae</taxon>
        <taxon>Chenopodioideae</taxon>
        <taxon>Anserineae</taxon>
        <taxon>Spinacia</taxon>
    </lineage>
</organism>
<feature type="compositionally biased region" description="Acidic residues" evidence="12">
    <location>
        <begin position="354"/>
        <end position="363"/>
    </location>
</feature>
<protein>
    <submittedName>
        <fullName evidence="17">Fasciclin-like arabinogalactan protein 2</fullName>
    </submittedName>
</protein>
<dbReference type="InterPro" id="IPR033254">
    <property type="entry name" value="Plant_FLA"/>
</dbReference>
<dbReference type="GeneID" id="110787937"/>
<sequence length="399" mass="42652">MQPSMAVVLSLLLLALLIPATTAFNITKILKKHPEFSTFNEYLTQTHLANEINHRQTITVLALDNSAMSSLLSKGFSVYTLRNVLSLHVLVDYYGAKKLHQITDGSTTTASLFQSSGDADGDAGYVNITDMHGGKVGFAPANTGDLNSFFVKAVVEMPYNLSVIHISQVLDSAEAEAPTAEPSKVNLTSLLADKGCKEFSRLLTATGAAKTFQENIDSGLTVFCAGDGAVKAFMPKYKNLTAGNKTAVLLYHGVPVYSSIGMLKSSNGVLNTLATEGANKYDFTVQNDDEKVTLKTKVVTAKITGTLVDKDPLAVFKLDKVLLPRELFKPSATPEPTSSPDAEAPGPDAADGPASDDDDDDEVADQRARRRNRNAGERINGGGFVAMGLTLCYCVMMAL</sequence>
<keyword evidence="6" id="KW-0677">Repeat</keyword>
<dbReference type="PANTHER" id="PTHR32382:SF4">
    <property type="entry name" value="FASCICLIN-LIKE ARABINOGALACTAN PROTEIN 1"/>
    <property type="match status" value="1"/>
</dbReference>
<evidence type="ECO:0000256" key="12">
    <source>
        <dbReference type="SAM" id="MobiDB-lite"/>
    </source>
</evidence>
<keyword evidence="3" id="KW-1003">Cell membrane</keyword>
<feature type="transmembrane region" description="Helical" evidence="13">
    <location>
        <begin position="379"/>
        <end position="398"/>
    </location>
</feature>
<feature type="compositionally biased region" description="Low complexity" evidence="12">
    <location>
        <begin position="339"/>
        <end position="353"/>
    </location>
</feature>
<dbReference type="InterPro" id="IPR000782">
    <property type="entry name" value="FAS1_domain"/>
</dbReference>
<dbReference type="RefSeq" id="XP_021848261.1">
    <property type="nucleotide sequence ID" value="XM_021992569.2"/>
</dbReference>
<keyword evidence="9" id="KW-0325">Glycoprotein</keyword>
<keyword evidence="10" id="KW-0449">Lipoprotein</keyword>
<evidence type="ECO:0000256" key="13">
    <source>
        <dbReference type="SAM" id="Phobius"/>
    </source>
</evidence>
<dbReference type="Gene3D" id="2.30.180.10">
    <property type="entry name" value="FAS1 domain"/>
    <property type="match status" value="2"/>
</dbReference>
<evidence type="ECO:0000259" key="15">
    <source>
        <dbReference type="PROSITE" id="PS50213"/>
    </source>
</evidence>
<feature type="chain" id="PRO_5040407394" evidence="14">
    <location>
        <begin position="24"/>
        <end position="399"/>
    </location>
</feature>
<dbReference type="OrthoDB" id="682048at2759"/>
<keyword evidence="8 13" id="KW-0472">Membrane</keyword>
<proteinExistence type="inferred from homology"/>
<accession>A0A9R0JV53</accession>
<evidence type="ECO:0000256" key="2">
    <source>
        <dbReference type="ARBA" id="ARBA00007843"/>
    </source>
</evidence>
<evidence type="ECO:0000313" key="16">
    <source>
        <dbReference type="Proteomes" id="UP000813463"/>
    </source>
</evidence>
<reference evidence="16" key="1">
    <citation type="journal article" date="2021" name="Nat. Commun.">
        <title>Genomic analyses provide insights into spinach domestication and the genetic basis of agronomic traits.</title>
        <authorList>
            <person name="Cai X."/>
            <person name="Sun X."/>
            <person name="Xu C."/>
            <person name="Sun H."/>
            <person name="Wang X."/>
            <person name="Ge C."/>
            <person name="Zhang Z."/>
            <person name="Wang Q."/>
            <person name="Fei Z."/>
            <person name="Jiao C."/>
            <person name="Wang Q."/>
        </authorList>
    </citation>
    <scope>NUCLEOTIDE SEQUENCE [LARGE SCALE GENOMIC DNA]</scope>
    <source>
        <strain evidence="16">cv. Varoflay</strain>
    </source>
</reference>
<dbReference type="KEGG" id="soe:110787937"/>
<gene>
    <name evidence="17" type="primary">LOC110787937</name>
</gene>
<dbReference type="SUPFAM" id="SSF82153">
    <property type="entry name" value="FAS1 domain"/>
    <property type="match status" value="2"/>
</dbReference>
<evidence type="ECO:0000256" key="10">
    <source>
        <dbReference type="ARBA" id="ARBA00023288"/>
    </source>
</evidence>
<dbReference type="FunFam" id="2.30.180.10:FF:000010">
    <property type="entry name" value="Fasciclin-like arabinogalactan protein 2"/>
    <property type="match status" value="1"/>
</dbReference>
<feature type="signal peptide" evidence="14">
    <location>
        <begin position="1"/>
        <end position="23"/>
    </location>
</feature>
<evidence type="ECO:0000256" key="4">
    <source>
        <dbReference type="ARBA" id="ARBA00022622"/>
    </source>
</evidence>
<keyword evidence="13" id="KW-1133">Transmembrane helix</keyword>
<evidence type="ECO:0000313" key="17">
    <source>
        <dbReference type="RefSeq" id="XP_021848261.1"/>
    </source>
</evidence>
<dbReference type="FunFam" id="2.30.180.10:FF:000008">
    <property type="entry name" value="Fasciclin-like arabinogalactan protein 10"/>
    <property type="match status" value="1"/>
</dbReference>
<evidence type="ECO:0000256" key="3">
    <source>
        <dbReference type="ARBA" id="ARBA00022475"/>
    </source>
</evidence>
<keyword evidence="4" id="KW-0336">GPI-anchor</keyword>
<dbReference type="GO" id="GO:0005886">
    <property type="term" value="C:plasma membrane"/>
    <property type="evidence" value="ECO:0000318"/>
    <property type="project" value="GO_Central"/>
</dbReference>
<dbReference type="InterPro" id="IPR036378">
    <property type="entry name" value="FAS1_dom_sf"/>
</dbReference>
<reference evidence="17" key="2">
    <citation type="submission" date="2025-08" db="UniProtKB">
        <authorList>
            <consortium name="RefSeq"/>
        </authorList>
    </citation>
    <scope>IDENTIFICATION</scope>
    <source>
        <tissue evidence="17">Leaf</tissue>
    </source>
</reference>
<evidence type="ECO:0000256" key="7">
    <source>
        <dbReference type="ARBA" id="ARBA00022974"/>
    </source>
</evidence>
<evidence type="ECO:0000256" key="14">
    <source>
        <dbReference type="SAM" id="SignalP"/>
    </source>
</evidence>
<evidence type="ECO:0000256" key="6">
    <source>
        <dbReference type="ARBA" id="ARBA00022737"/>
    </source>
</evidence>
<dbReference type="SMART" id="SM00554">
    <property type="entry name" value="FAS1"/>
    <property type="match status" value="2"/>
</dbReference>
<keyword evidence="16" id="KW-1185">Reference proteome</keyword>
<evidence type="ECO:0000256" key="9">
    <source>
        <dbReference type="ARBA" id="ARBA00023180"/>
    </source>
</evidence>
<dbReference type="Proteomes" id="UP000813463">
    <property type="component" value="Chromosome 2"/>
</dbReference>
<dbReference type="PANTHER" id="PTHR32382">
    <property type="entry name" value="FASCICLIN-LIKE ARABINOGALACTAN PROTEIN"/>
    <property type="match status" value="1"/>
</dbReference>
<keyword evidence="7" id="KW-0654">Proteoglycan</keyword>